<gene>
    <name evidence="1" type="ORF">SDC9_209642</name>
</gene>
<name>A0A645JEJ2_9ZZZZ</name>
<sequence>MDQLEVQGPNIVLVGKVNTAVAGWLINHIKREDVKVAAHIRSQR</sequence>
<proteinExistence type="predicted"/>
<evidence type="ECO:0000313" key="1">
    <source>
        <dbReference type="EMBL" id="MPN61896.1"/>
    </source>
</evidence>
<dbReference type="EMBL" id="VSSQ01139167">
    <property type="protein sequence ID" value="MPN61896.1"/>
    <property type="molecule type" value="Genomic_DNA"/>
</dbReference>
<dbReference type="AlphaFoldDB" id="A0A645JEJ2"/>
<organism evidence="1">
    <name type="scientific">bioreactor metagenome</name>
    <dbReference type="NCBI Taxonomy" id="1076179"/>
    <lineage>
        <taxon>unclassified sequences</taxon>
        <taxon>metagenomes</taxon>
        <taxon>ecological metagenomes</taxon>
    </lineage>
</organism>
<comment type="caution">
    <text evidence="1">The sequence shown here is derived from an EMBL/GenBank/DDBJ whole genome shotgun (WGS) entry which is preliminary data.</text>
</comment>
<accession>A0A645JEJ2</accession>
<protein>
    <submittedName>
        <fullName evidence="1">Uncharacterized protein</fullName>
    </submittedName>
</protein>
<reference evidence="1" key="1">
    <citation type="submission" date="2019-08" db="EMBL/GenBank/DDBJ databases">
        <authorList>
            <person name="Kucharzyk K."/>
            <person name="Murdoch R.W."/>
            <person name="Higgins S."/>
            <person name="Loffler F."/>
        </authorList>
    </citation>
    <scope>NUCLEOTIDE SEQUENCE</scope>
</reference>